<protein>
    <submittedName>
        <fullName evidence="1">Uncharacterized protein</fullName>
    </submittedName>
</protein>
<accession>A0ACB8Q8T5</accession>
<name>A0ACB8Q8T5_9AGAM</name>
<sequence>MDMLNDFSSLQFPSTHSYGIVAEQSTFDMGTQEVELPSLPSMEVDDFTTPGSVASYVGNSTASPIPSHGTPSARRPPFEAITQQMVTPDSRQLYDAASSFIPADSAPGTCLFAGGELDRIRAARAMMQQETESRRPEYLHRNSLSIAAVGPNAGIAESPMKGRRIELFGFTETSEESFEERLMAGGYVGYGSTRGATDPPTTPVKSLNELLATSAPAATIKPEDSEDVDETVLDERARRKRRRLQAFKSGRPKSKALLHPVELDGTGRVLIDLFVPEKVEPNEQPETPKRKGGRRRKPRPKGARAPPGHAPTGEPGLHWPDEKFPWSVRTSERKEVERMEEADNLKWVAVYLDSDASEDEDDEEPVLPLPSHIMSFDIPPLPFPPGRGRGKSIPQPEAARRNVIIPSDPADARAALLAKGSVRKLLMARREEVMSICICGSGDDGRYQVQCDDCQRWYHLQCLGIGSPDDLGPEEQSWFCYACVDDGRGRALPRHHEEPTFVNDDRGAYTSKRDDPLFYDGVSYARSPTPSASHPPTTPTPRRDPPTRAGSYAEPRTPTPSHRDADSRVRVYETPTVSQEGIFDPSSTPSRGIRQKEGSGTWDRARYGGPFTPYAGGAPAANHGAYTTPTGRAAPLTTPNTRATMSLPRYARFSGQYVPASAGYDDTPINHSAARPAAVRSTRAAVESPSTGRESRRVDVVDEGLPSLRPA</sequence>
<evidence type="ECO:0000313" key="2">
    <source>
        <dbReference type="Proteomes" id="UP000814128"/>
    </source>
</evidence>
<dbReference type="EMBL" id="MU273795">
    <property type="protein sequence ID" value="KAI0028080.1"/>
    <property type="molecule type" value="Genomic_DNA"/>
</dbReference>
<evidence type="ECO:0000313" key="1">
    <source>
        <dbReference type="EMBL" id="KAI0028080.1"/>
    </source>
</evidence>
<dbReference type="Proteomes" id="UP000814128">
    <property type="component" value="Unassembled WGS sequence"/>
</dbReference>
<gene>
    <name evidence="1" type="ORF">K488DRAFT_74048</name>
</gene>
<reference evidence="1" key="1">
    <citation type="submission" date="2021-02" db="EMBL/GenBank/DDBJ databases">
        <authorList>
            <consortium name="DOE Joint Genome Institute"/>
            <person name="Ahrendt S."/>
            <person name="Looney B.P."/>
            <person name="Miyauchi S."/>
            <person name="Morin E."/>
            <person name="Drula E."/>
            <person name="Courty P.E."/>
            <person name="Chicoki N."/>
            <person name="Fauchery L."/>
            <person name="Kohler A."/>
            <person name="Kuo A."/>
            <person name="Labutti K."/>
            <person name="Pangilinan J."/>
            <person name="Lipzen A."/>
            <person name="Riley R."/>
            <person name="Andreopoulos W."/>
            <person name="He G."/>
            <person name="Johnson J."/>
            <person name="Barry K.W."/>
            <person name="Grigoriev I.V."/>
            <person name="Nagy L."/>
            <person name="Hibbett D."/>
            <person name="Henrissat B."/>
            <person name="Matheny P.B."/>
            <person name="Labbe J."/>
            <person name="Martin F."/>
        </authorList>
    </citation>
    <scope>NUCLEOTIDE SEQUENCE</scope>
    <source>
        <strain evidence="1">EC-137</strain>
    </source>
</reference>
<organism evidence="1 2">
    <name type="scientific">Vararia minispora EC-137</name>
    <dbReference type="NCBI Taxonomy" id="1314806"/>
    <lineage>
        <taxon>Eukaryota</taxon>
        <taxon>Fungi</taxon>
        <taxon>Dikarya</taxon>
        <taxon>Basidiomycota</taxon>
        <taxon>Agaricomycotina</taxon>
        <taxon>Agaricomycetes</taxon>
        <taxon>Russulales</taxon>
        <taxon>Lachnocladiaceae</taxon>
        <taxon>Vararia</taxon>
    </lineage>
</organism>
<keyword evidence="2" id="KW-1185">Reference proteome</keyword>
<proteinExistence type="predicted"/>
<reference evidence="1" key="2">
    <citation type="journal article" date="2022" name="New Phytol.">
        <title>Evolutionary transition to the ectomycorrhizal habit in the genomes of a hyperdiverse lineage of mushroom-forming fungi.</title>
        <authorList>
            <person name="Looney B."/>
            <person name="Miyauchi S."/>
            <person name="Morin E."/>
            <person name="Drula E."/>
            <person name="Courty P.E."/>
            <person name="Kohler A."/>
            <person name="Kuo A."/>
            <person name="LaButti K."/>
            <person name="Pangilinan J."/>
            <person name="Lipzen A."/>
            <person name="Riley R."/>
            <person name="Andreopoulos W."/>
            <person name="He G."/>
            <person name="Johnson J."/>
            <person name="Nolan M."/>
            <person name="Tritt A."/>
            <person name="Barry K.W."/>
            <person name="Grigoriev I.V."/>
            <person name="Nagy L.G."/>
            <person name="Hibbett D."/>
            <person name="Henrissat B."/>
            <person name="Matheny P.B."/>
            <person name="Labbe J."/>
            <person name="Martin F.M."/>
        </authorList>
    </citation>
    <scope>NUCLEOTIDE SEQUENCE</scope>
    <source>
        <strain evidence="1">EC-137</strain>
    </source>
</reference>
<comment type="caution">
    <text evidence="1">The sequence shown here is derived from an EMBL/GenBank/DDBJ whole genome shotgun (WGS) entry which is preliminary data.</text>
</comment>